<feature type="transmembrane region" description="Helical" evidence="7">
    <location>
        <begin position="546"/>
        <end position="567"/>
    </location>
</feature>
<dbReference type="VEuPathDB" id="TriTrypDB:LdCL_350033500"/>
<dbReference type="Gene3D" id="1.20.1250.20">
    <property type="entry name" value="MFS general substrate transporter like domains"/>
    <property type="match status" value="2"/>
</dbReference>
<dbReference type="InterPro" id="IPR011701">
    <property type="entry name" value="MFS"/>
</dbReference>
<protein>
    <submittedName>
        <fullName evidence="8">Major Facilitator Superfamily protein</fullName>
    </submittedName>
</protein>
<feature type="transmembrane region" description="Helical" evidence="7">
    <location>
        <begin position="113"/>
        <end position="135"/>
    </location>
</feature>
<evidence type="ECO:0000256" key="3">
    <source>
        <dbReference type="ARBA" id="ARBA00022692"/>
    </source>
</evidence>
<feature type="transmembrane region" description="Helical" evidence="7">
    <location>
        <begin position="476"/>
        <end position="495"/>
    </location>
</feature>
<dbReference type="SUPFAM" id="SSF103473">
    <property type="entry name" value="MFS general substrate transporter"/>
    <property type="match status" value="1"/>
</dbReference>
<proteinExistence type="predicted"/>
<dbReference type="VEuPathDB" id="TriTrypDB:LDHU3_35.3690"/>
<keyword evidence="5 7" id="KW-0472">Membrane</keyword>
<dbReference type="CDD" id="cd17330">
    <property type="entry name" value="MFS_SLC46_TetA_like"/>
    <property type="match status" value="1"/>
</dbReference>
<comment type="subcellular location">
    <subcellularLocation>
        <location evidence="1">Membrane</location>
        <topology evidence="1">Multi-pass membrane protein</topology>
    </subcellularLocation>
</comment>
<accession>A0A504XSF3</accession>
<organism evidence="8 9">
    <name type="scientific">Leishmania donovani</name>
    <dbReference type="NCBI Taxonomy" id="5661"/>
    <lineage>
        <taxon>Eukaryota</taxon>
        <taxon>Discoba</taxon>
        <taxon>Euglenozoa</taxon>
        <taxon>Kinetoplastea</taxon>
        <taxon>Metakinetoplastina</taxon>
        <taxon>Trypanosomatida</taxon>
        <taxon>Trypanosomatidae</taxon>
        <taxon>Leishmaniinae</taxon>
        <taxon>Leishmania</taxon>
    </lineage>
</organism>
<dbReference type="Proteomes" id="UP000318821">
    <property type="component" value="Unassembled WGS sequence"/>
</dbReference>
<feature type="transmembrane region" description="Helical" evidence="7">
    <location>
        <begin position="42"/>
        <end position="68"/>
    </location>
</feature>
<feature type="region of interest" description="Disordered" evidence="6">
    <location>
        <begin position="685"/>
        <end position="707"/>
    </location>
</feature>
<dbReference type="VEuPathDB" id="TriTrypDB:LdBPK_352860.1"/>
<sequence length="799" mass="87706">MHSVENGKPGDPHVVVNGSENRRQGEARKQKRKATPLPMNQLIPMTFVLLNESMCSTMLLPFVGLLVAHLKGVSVDEAGYNSGMLIGVFMLGQVLSARMWGWMSDKYGRRFPIISGLFTSGLMMLGFGLSTTVWMCAFFRFMHGLFNGNILVAKTMMADITDKTNAAKGFAFVSLCYGIGVLIGPTLGGMLYDPANSSALRWAHISKDSIFSRKPALLPSLVIFFYTNLGMLICTFFVMESNVKAQPLPMVLRYIYPCFLREPRMFVHPSMHSTEQLEATTVSTNSENTNGSRSEDEDGDCVVMKSCRPLVGNVAMTQVVDFVTVTSPLLREDPRLDQLVLAETLSNASEPDLTVVPHCGQSPMFLTRADTEDEGISLELKRPPFSSPLLDILVIADETDDLQRTSDKCRAADAASDKYSRTVFVEAERGGRGAAAINSGADTSEGKIEKQQQHGNDIELKRFGYRQAFERPVTRTVLVLYVLLSAADMTVQEILPLWGIAHADKGGLGFKADKVGYIVLTNSVPCLASNLLFYKACCRYVNKLSLFRIASLWCGVSIALLPFASYIKSNYFLFPAVLLCTSVRQFFSSWCYGLMTMLTAHSAPPTHVGSIMGISHPATVKGVRVERRLERLLPPPAQGSIRTAAGCRKCEHGAQAPWGTAGTVYHAQAQHPAHAAQPVCIPTGRADEAQTPGAWREHRRALQTPTRRRDLQRLWAQEHGTQAGPQRALTPRLARLLLELVRRARWPPPVTRATETPSPLPWSAGRCRRPCLDRGMRPSGGPSGARGARLDFAAEGGAP</sequence>
<evidence type="ECO:0000256" key="5">
    <source>
        <dbReference type="ARBA" id="ARBA00023136"/>
    </source>
</evidence>
<comment type="caution">
    <text evidence="8">The sequence shown here is derived from an EMBL/GenBank/DDBJ whole genome shotgun (WGS) entry which is preliminary data.</text>
</comment>
<evidence type="ECO:0000256" key="1">
    <source>
        <dbReference type="ARBA" id="ARBA00004141"/>
    </source>
</evidence>
<evidence type="ECO:0000313" key="8">
    <source>
        <dbReference type="EMBL" id="TPP48047.1"/>
    </source>
</evidence>
<feature type="region of interest" description="Disordered" evidence="6">
    <location>
        <begin position="1"/>
        <end position="35"/>
    </location>
</feature>
<keyword evidence="2" id="KW-0813">Transport</keyword>
<dbReference type="PANTHER" id="PTHR23504:SF15">
    <property type="entry name" value="MAJOR FACILITATOR SUPERFAMILY (MFS) PROFILE DOMAIN-CONTAINING PROTEIN"/>
    <property type="match status" value="1"/>
</dbReference>
<dbReference type="AlphaFoldDB" id="A0A504XSF3"/>
<dbReference type="InterPro" id="IPR001958">
    <property type="entry name" value="Tet-R_TetA/multi-R_MdtG-like"/>
</dbReference>
<feature type="region of interest" description="Disordered" evidence="6">
    <location>
        <begin position="277"/>
        <end position="298"/>
    </location>
</feature>
<dbReference type="PRINTS" id="PR01035">
    <property type="entry name" value="TCRTETA"/>
</dbReference>
<feature type="transmembrane region" description="Helical" evidence="7">
    <location>
        <begin position="80"/>
        <end position="101"/>
    </location>
</feature>
<keyword evidence="3 7" id="KW-0812">Transmembrane</keyword>
<feature type="transmembrane region" description="Helical" evidence="7">
    <location>
        <begin position="170"/>
        <end position="192"/>
    </location>
</feature>
<dbReference type="PANTHER" id="PTHR23504">
    <property type="entry name" value="MAJOR FACILITATOR SUPERFAMILY DOMAIN-CONTAINING PROTEIN 10"/>
    <property type="match status" value="1"/>
</dbReference>
<feature type="transmembrane region" description="Helical" evidence="7">
    <location>
        <begin position="216"/>
        <end position="238"/>
    </location>
</feature>
<evidence type="ECO:0000256" key="7">
    <source>
        <dbReference type="SAM" id="Phobius"/>
    </source>
</evidence>
<name>A0A504XSF3_LEIDO</name>
<feature type="transmembrane region" description="Helical" evidence="7">
    <location>
        <begin position="515"/>
        <end position="534"/>
    </location>
</feature>
<dbReference type="EMBL" id="RHLD01000013">
    <property type="protein sequence ID" value="TPP48047.1"/>
    <property type="molecule type" value="Genomic_DNA"/>
</dbReference>
<keyword evidence="4 7" id="KW-1133">Transmembrane helix</keyword>
<dbReference type="GO" id="GO:0016020">
    <property type="term" value="C:membrane"/>
    <property type="evidence" value="ECO:0007669"/>
    <property type="project" value="UniProtKB-SubCell"/>
</dbReference>
<feature type="region of interest" description="Disordered" evidence="6">
    <location>
        <begin position="775"/>
        <end position="799"/>
    </location>
</feature>
<dbReference type="Pfam" id="PF07690">
    <property type="entry name" value="MFS_1"/>
    <property type="match status" value="1"/>
</dbReference>
<evidence type="ECO:0000256" key="2">
    <source>
        <dbReference type="ARBA" id="ARBA00022448"/>
    </source>
</evidence>
<reference evidence="9" key="1">
    <citation type="submission" date="2019-02" db="EMBL/GenBank/DDBJ databases">
        <title>FDA dAtabase for Regulatory Grade micrObial Sequences (FDA-ARGOS): Supporting development and validation of Infectious Disease Dx tests.</title>
        <authorList>
            <person name="Duncan R."/>
            <person name="Fisher C."/>
            <person name="Tallon L."/>
            <person name="Sadzewicz L."/>
            <person name="Sengamalay N."/>
            <person name="Ott S."/>
            <person name="Godinez A."/>
            <person name="Nagaraj S."/>
            <person name="Vavikolanu K."/>
            <person name="Vyas G."/>
            <person name="Nadendla S."/>
            <person name="Aluvathingal J."/>
            <person name="Sichtig H."/>
        </authorList>
    </citation>
    <scope>NUCLEOTIDE SEQUENCE [LARGE SCALE GENOMIC DNA]</scope>
    <source>
        <strain evidence="9">FDAARGOS_360</strain>
    </source>
</reference>
<dbReference type="GO" id="GO:0022857">
    <property type="term" value="F:transmembrane transporter activity"/>
    <property type="evidence" value="ECO:0007669"/>
    <property type="project" value="InterPro"/>
</dbReference>
<dbReference type="InterPro" id="IPR036259">
    <property type="entry name" value="MFS_trans_sf"/>
</dbReference>
<gene>
    <name evidence="8" type="ORF">CGC20_15305</name>
</gene>
<evidence type="ECO:0000313" key="9">
    <source>
        <dbReference type="Proteomes" id="UP000318821"/>
    </source>
</evidence>
<evidence type="ECO:0000256" key="4">
    <source>
        <dbReference type="ARBA" id="ARBA00022989"/>
    </source>
</evidence>
<feature type="compositionally biased region" description="Polar residues" evidence="6">
    <location>
        <begin position="277"/>
        <end position="292"/>
    </location>
</feature>
<evidence type="ECO:0000256" key="6">
    <source>
        <dbReference type="SAM" id="MobiDB-lite"/>
    </source>
</evidence>